<evidence type="ECO:0000313" key="1">
    <source>
        <dbReference type="EMBL" id="CAB5021764.1"/>
    </source>
</evidence>
<protein>
    <submittedName>
        <fullName evidence="1">Unannotated protein</fullName>
    </submittedName>
</protein>
<reference evidence="1" key="1">
    <citation type="submission" date="2020-05" db="EMBL/GenBank/DDBJ databases">
        <authorList>
            <person name="Chiriac C."/>
            <person name="Salcher M."/>
            <person name="Ghai R."/>
            <person name="Kavagutti S V."/>
        </authorList>
    </citation>
    <scope>NUCLEOTIDE SEQUENCE</scope>
</reference>
<accession>A0A6J7R3H2</accession>
<organism evidence="1">
    <name type="scientific">freshwater metagenome</name>
    <dbReference type="NCBI Taxonomy" id="449393"/>
    <lineage>
        <taxon>unclassified sequences</taxon>
        <taxon>metagenomes</taxon>
        <taxon>ecological metagenomes</taxon>
    </lineage>
</organism>
<name>A0A6J7R3H2_9ZZZZ</name>
<dbReference type="AlphaFoldDB" id="A0A6J7R3H2"/>
<proteinExistence type="predicted"/>
<gene>
    <name evidence="1" type="ORF">UFOPK3992_01753</name>
</gene>
<dbReference type="EMBL" id="CAFBOZ010000300">
    <property type="protein sequence ID" value="CAB5021764.1"/>
    <property type="molecule type" value="Genomic_DNA"/>
</dbReference>
<sequence length="86" mass="9349">MRRGAWSLLLGAEKCPPVTAMNVTQNEVQVIASGVPIRWNVARKSFMRGSTFLSLLSAAFGKRGDINELARGFNARVDVTVGVDLE</sequence>